<reference evidence="11" key="1">
    <citation type="submission" date="2023-07" db="EMBL/GenBank/DDBJ databases">
        <title>draft genome sequence of fig (Ficus carica).</title>
        <authorList>
            <person name="Takahashi T."/>
            <person name="Nishimura K."/>
        </authorList>
    </citation>
    <scope>NUCLEOTIDE SEQUENCE</scope>
</reference>
<dbReference type="GO" id="GO:0016020">
    <property type="term" value="C:membrane"/>
    <property type="evidence" value="ECO:0007669"/>
    <property type="project" value="UniProtKB-SubCell"/>
</dbReference>
<comment type="subcellular location">
    <subcellularLocation>
        <location evidence="1">Membrane</location>
        <topology evidence="1">Multi-pass membrane protein</topology>
    </subcellularLocation>
</comment>
<name>A0AA88AMI5_FICCA</name>
<dbReference type="PANTHER" id="PTHR31595:SF77">
    <property type="entry name" value="ACYL-COA--STEROL O-ACYLTRANSFERASE 1-LIKE"/>
    <property type="match status" value="1"/>
</dbReference>
<evidence type="ECO:0000256" key="2">
    <source>
        <dbReference type="ARBA" id="ARBA00007282"/>
    </source>
</evidence>
<sequence length="295" mass="33530">MHFGGLTGFFITWLGNFKLLLFAFGKGPLASDPLNLSLKRFVAVACLPIKISHHDQNKETPSPKTPEKGQISLLNYATKGVLLAVLLKVYEYSEFIHPKVLLGLYCFHIYFFLELILAVVAVVAKALLGFELEPQFNEPYLSSSLQDFWGRRWNLMVTSILRPTVYEPTLNFSKHVIGHKWAPLPAVMATFLVSALMHEILFYYQGRLRPTWNITGFFLLHGFCLTVEIVLKKAVGKKWKLPRLISGALTVAFVMSTSFWLFLPQLLRFQADVRLLEEFAALGAFIKNATLSFHF</sequence>
<accession>A0AA88AMI5</accession>
<feature type="domain" description="Wax synthase" evidence="10">
    <location>
        <begin position="133"/>
        <end position="219"/>
    </location>
</feature>
<feature type="transmembrane region" description="Helical" evidence="9">
    <location>
        <begin position="73"/>
        <end position="90"/>
    </location>
</feature>
<dbReference type="AlphaFoldDB" id="A0AA88AMI5"/>
<evidence type="ECO:0000256" key="6">
    <source>
        <dbReference type="ARBA" id="ARBA00023098"/>
    </source>
</evidence>
<dbReference type="GO" id="GO:0008374">
    <property type="term" value="F:O-acyltransferase activity"/>
    <property type="evidence" value="ECO:0007669"/>
    <property type="project" value="InterPro"/>
</dbReference>
<feature type="transmembrane region" description="Helical" evidence="9">
    <location>
        <begin position="210"/>
        <end position="231"/>
    </location>
</feature>
<dbReference type="Proteomes" id="UP001187192">
    <property type="component" value="Unassembled WGS sequence"/>
</dbReference>
<evidence type="ECO:0000313" key="11">
    <source>
        <dbReference type="EMBL" id="GMN53677.1"/>
    </source>
</evidence>
<feature type="transmembrane region" description="Helical" evidence="9">
    <location>
        <begin position="181"/>
        <end position="204"/>
    </location>
</feature>
<keyword evidence="12" id="KW-1185">Reference proteome</keyword>
<organism evidence="11 12">
    <name type="scientific">Ficus carica</name>
    <name type="common">Common fig</name>
    <dbReference type="NCBI Taxonomy" id="3494"/>
    <lineage>
        <taxon>Eukaryota</taxon>
        <taxon>Viridiplantae</taxon>
        <taxon>Streptophyta</taxon>
        <taxon>Embryophyta</taxon>
        <taxon>Tracheophyta</taxon>
        <taxon>Spermatophyta</taxon>
        <taxon>Magnoliopsida</taxon>
        <taxon>eudicotyledons</taxon>
        <taxon>Gunneridae</taxon>
        <taxon>Pentapetalae</taxon>
        <taxon>rosids</taxon>
        <taxon>fabids</taxon>
        <taxon>Rosales</taxon>
        <taxon>Moraceae</taxon>
        <taxon>Ficeae</taxon>
        <taxon>Ficus</taxon>
    </lineage>
</organism>
<evidence type="ECO:0000256" key="9">
    <source>
        <dbReference type="SAM" id="Phobius"/>
    </source>
</evidence>
<evidence type="ECO:0000259" key="10">
    <source>
        <dbReference type="Pfam" id="PF13813"/>
    </source>
</evidence>
<dbReference type="InterPro" id="IPR032805">
    <property type="entry name" value="Wax_synthase_dom"/>
</dbReference>
<dbReference type="EMBL" id="BTGU01000047">
    <property type="protein sequence ID" value="GMN53677.1"/>
    <property type="molecule type" value="Genomic_DNA"/>
</dbReference>
<evidence type="ECO:0000313" key="12">
    <source>
        <dbReference type="Proteomes" id="UP001187192"/>
    </source>
</evidence>
<proteinExistence type="inferred from homology"/>
<keyword evidence="6" id="KW-0443">Lipid metabolism</keyword>
<protein>
    <recommendedName>
        <fullName evidence="10">Wax synthase domain-containing protein</fullName>
    </recommendedName>
</protein>
<dbReference type="Pfam" id="PF13813">
    <property type="entry name" value="MBOAT_2"/>
    <property type="match status" value="1"/>
</dbReference>
<gene>
    <name evidence="11" type="ORF">TIFTF001_022812</name>
</gene>
<evidence type="ECO:0000256" key="4">
    <source>
        <dbReference type="ARBA" id="ARBA00022692"/>
    </source>
</evidence>
<keyword evidence="3" id="KW-0808">Transferase</keyword>
<comment type="caution">
    <text evidence="11">The sequence shown here is derived from an EMBL/GenBank/DDBJ whole genome shotgun (WGS) entry which is preliminary data.</text>
</comment>
<evidence type="ECO:0000256" key="3">
    <source>
        <dbReference type="ARBA" id="ARBA00022679"/>
    </source>
</evidence>
<keyword evidence="4 9" id="KW-0812">Transmembrane</keyword>
<dbReference type="InterPro" id="IPR044851">
    <property type="entry name" value="Wax_synthase"/>
</dbReference>
<evidence type="ECO:0000256" key="7">
    <source>
        <dbReference type="ARBA" id="ARBA00023136"/>
    </source>
</evidence>
<dbReference type="PANTHER" id="PTHR31595">
    <property type="entry name" value="LONG-CHAIN-ALCOHOL O-FATTY-ACYLTRANSFERASE 3-RELATED"/>
    <property type="match status" value="1"/>
</dbReference>
<keyword evidence="8" id="KW-0012">Acyltransferase</keyword>
<keyword evidence="7 9" id="KW-0472">Membrane</keyword>
<dbReference type="GO" id="GO:0006629">
    <property type="term" value="P:lipid metabolic process"/>
    <property type="evidence" value="ECO:0007669"/>
    <property type="project" value="UniProtKB-KW"/>
</dbReference>
<feature type="transmembrane region" description="Helical" evidence="9">
    <location>
        <begin position="6"/>
        <end position="24"/>
    </location>
</feature>
<evidence type="ECO:0000256" key="8">
    <source>
        <dbReference type="ARBA" id="ARBA00023315"/>
    </source>
</evidence>
<comment type="similarity">
    <text evidence="2">Belongs to the wax synthase family.</text>
</comment>
<evidence type="ECO:0000256" key="5">
    <source>
        <dbReference type="ARBA" id="ARBA00022989"/>
    </source>
</evidence>
<feature type="transmembrane region" description="Helical" evidence="9">
    <location>
        <begin position="243"/>
        <end position="263"/>
    </location>
</feature>
<dbReference type="Gramene" id="FCD_00012356-RA">
    <property type="protein sequence ID" value="FCD_00012356-RA:cds"/>
    <property type="gene ID" value="FCD_00012356"/>
</dbReference>
<evidence type="ECO:0000256" key="1">
    <source>
        <dbReference type="ARBA" id="ARBA00004141"/>
    </source>
</evidence>
<keyword evidence="5 9" id="KW-1133">Transmembrane helix</keyword>
<feature type="transmembrane region" description="Helical" evidence="9">
    <location>
        <begin position="102"/>
        <end position="128"/>
    </location>
</feature>